<reference evidence="3 4" key="1">
    <citation type="submission" date="2020-08" db="EMBL/GenBank/DDBJ databases">
        <title>Novel species in genus Aeromicrobium.</title>
        <authorList>
            <person name="Zhang G."/>
        </authorList>
    </citation>
    <scope>NUCLEOTIDE SEQUENCE [LARGE SCALE GENOMIC DNA]</scope>
    <source>
        <strain evidence="4">zg-629</strain>
    </source>
</reference>
<dbReference type="EMBL" id="CP060587">
    <property type="protein sequence ID" value="QNL95620.1"/>
    <property type="molecule type" value="Genomic_DNA"/>
</dbReference>
<feature type="region of interest" description="Disordered" evidence="1">
    <location>
        <begin position="36"/>
        <end position="66"/>
    </location>
</feature>
<dbReference type="SUPFAM" id="SSF63817">
    <property type="entry name" value="Sortase"/>
    <property type="match status" value="1"/>
</dbReference>
<dbReference type="InterPro" id="IPR042001">
    <property type="entry name" value="Sortase_F"/>
</dbReference>
<sequence length="235" mass="24815">MAPKTRRRLALTLAAALVAVAAAAVGVAVLQRSDDFDAGPQPTLPTFPSRPPTTPTPEPDPCLGGADRAFVPETISVEGKEYSVLALQRDAQNVPGVPPLTQSGKWEFGWDVAPSPLPGSKQGHVLVNAHTYPDGSALGNLLFDQLSNGTILQVRGEGQVQCYSVERRFEVPADSRDSGYENDDGPRRLAILACSGDRSPSGDWSHRTIWFAKAVNATPSAPRAPRAPTAAPASS</sequence>
<feature type="signal peptide" evidence="2">
    <location>
        <begin position="1"/>
        <end position="24"/>
    </location>
</feature>
<keyword evidence="4" id="KW-1185">Reference proteome</keyword>
<dbReference type="InterPro" id="IPR023365">
    <property type="entry name" value="Sortase_dom-sf"/>
</dbReference>
<gene>
    <name evidence="3" type="ORF">H9L21_06870</name>
</gene>
<accession>A0ABX6SXZ8</accession>
<organism evidence="3 4">
    <name type="scientific">Aeromicrobium senzhongii</name>
    <dbReference type="NCBI Taxonomy" id="2663859"/>
    <lineage>
        <taxon>Bacteria</taxon>
        <taxon>Bacillati</taxon>
        <taxon>Actinomycetota</taxon>
        <taxon>Actinomycetes</taxon>
        <taxon>Propionibacteriales</taxon>
        <taxon>Nocardioidaceae</taxon>
        <taxon>Aeromicrobium</taxon>
    </lineage>
</organism>
<evidence type="ECO:0000256" key="1">
    <source>
        <dbReference type="SAM" id="MobiDB-lite"/>
    </source>
</evidence>
<proteinExistence type="predicted"/>
<evidence type="ECO:0000256" key="2">
    <source>
        <dbReference type="SAM" id="SignalP"/>
    </source>
</evidence>
<protein>
    <submittedName>
        <fullName evidence="3">Class F sortase</fullName>
    </submittedName>
</protein>
<dbReference type="RefSeq" id="WP_154595144.1">
    <property type="nucleotide sequence ID" value="NZ_CP060587.1"/>
</dbReference>
<feature type="chain" id="PRO_5046837635" evidence="2">
    <location>
        <begin position="25"/>
        <end position="235"/>
    </location>
</feature>
<evidence type="ECO:0000313" key="4">
    <source>
        <dbReference type="Proteomes" id="UP000515871"/>
    </source>
</evidence>
<dbReference type="Proteomes" id="UP000515871">
    <property type="component" value="Chromosome"/>
</dbReference>
<dbReference type="Gene3D" id="2.40.260.10">
    <property type="entry name" value="Sortase"/>
    <property type="match status" value="1"/>
</dbReference>
<dbReference type="CDD" id="cd05829">
    <property type="entry name" value="Sortase_F"/>
    <property type="match status" value="1"/>
</dbReference>
<feature type="compositionally biased region" description="Pro residues" evidence="1">
    <location>
        <begin position="42"/>
        <end position="60"/>
    </location>
</feature>
<name>A0ABX6SXZ8_9ACTN</name>
<evidence type="ECO:0000313" key="3">
    <source>
        <dbReference type="EMBL" id="QNL95620.1"/>
    </source>
</evidence>
<keyword evidence="2" id="KW-0732">Signal</keyword>